<dbReference type="PANTHER" id="PTHR28013:SF4">
    <property type="entry name" value="MARVEL DOMAIN-CONTAINING PROTEIN"/>
    <property type="match status" value="1"/>
</dbReference>
<feature type="transmembrane region" description="Helical" evidence="1">
    <location>
        <begin position="79"/>
        <end position="101"/>
    </location>
</feature>
<accession>M2PDJ4</accession>
<gene>
    <name evidence="2" type="ORF">CERSUDRAFT_117398</name>
</gene>
<dbReference type="GO" id="GO:0032153">
    <property type="term" value="C:cell division site"/>
    <property type="evidence" value="ECO:0007669"/>
    <property type="project" value="TreeGrafter"/>
</dbReference>
<keyword evidence="3" id="KW-1185">Reference proteome</keyword>
<feature type="transmembrane region" description="Helical" evidence="1">
    <location>
        <begin position="113"/>
        <end position="135"/>
    </location>
</feature>
<dbReference type="Pfam" id="PF06687">
    <property type="entry name" value="SUR7"/>
    <property type="match status" value="1"/>
</dbReference>
<dbReference type="OrthoDB" id="2589196at2759"/>
<proteinExistence type="predicted"/>
<keyword evidence="1" id="KW-0812">Transmembrane</keyword>
<dbReference type="HOGENOM" id="CLU_111210_0_0_1"/>
<feature type="transmembrane region" description="Helical" evidence="1">
    <location>
        <begin position="155"/>
        <end position="178"/>
    </location>
</feature>
<protein>
    <recommendedName>
        <fullName evidence="4">Pali-domain-containing protein</fullName>
    </recommendedName>
</protein>
<evidence type="ECO:0000313" key="3">
    <source>
        <dbReference type="Proteomes" id="UP000016930"/>
    </source>
</evidence>
<dbReference type="PANTHER" id="PTHR28013">
    <property type="entry name" value="PROTEIN DCV1-RELATED"/>
    <property type="match status" value="1"/>
</dbReference>
<organism evidence="2 3">
    <name type="scientific">Ceriporiopsis subvermispora (strain B)</name>
    <name type="common">White-rot fungus</name>
    <name type="synonym">Gelatoporia subvermispora</name>
    <dbReference type="NCBI Taxonomy" id="914234"/>
    <lineage>
        <taxon>Eukaryota</taxon>
        <taxon>Fungi</taxon>
        <taxon>Dikarya</taxon>
        <taxon>Basidiomycota</taxon>
        <taxon>Agaricomycotina</taxon>
        <taxon>Agaricomycetes</taxon>
        <taxon>Polyporales</taxon>
        <taxon>Gelatoporiaceae</taxon>
        <taxon>Gelatoporia</taxon>
    </lineage>
</organism>
<dbReference type="GO" id="GO:0005886">
    <property type="term" value="C:plasma membrane"/>
    <property type="evidence" value="ECO:0007669"/>
    <property type="project" value="InterPro"/>
</dbReference>
<evidence type="ECO:0000256" key="1">
    <source>
        <dbReference type="SAM" id="Phobius"/>
    </source>
</evidence>
<dbReference type="GO" id="GO:0035838">
    <property type="term" value="C:growing cell tip"/>
    <property type="evidence" value="ECO:0007669"/>
    <property type="project" value="TreeGrafter"/>
</dbReference>
<dbReference type="EMBL" id="KB445804">
    <property type="protein sequence ID" value="EMD33874.1"/>
    <property type="molecule type" value="Genomic_DNA"/>
</dbReference>
<dbReference type="AlphaFoldDB" id="M2PDJ4"/>
<name>M2PDJ4_CERS8</name>
<sequence length="193" mass="20783">MCDPALPMYLATLGALVLLVLVTFSEPFISTFYFLRTDASGGVRFGLFGYCFEATGMCTPKSLGYSFDPQLIGSLTTPLVLFPISAGLAAFAAFLLFFIICCHSWWRHPHPTFCLVSTLAFLSSLGGLGVALYLFVTALVRFHKDGFSASLGPSIWLALGATVLLFAVALNAGCGTCLGGRFGRQSRRVAYNY</sequence>
<dbReference type="InterPro" id="IPR009571">
    <property type="entry name" value="SUR7/Rim9-like_fungi"/>
</dbReference>
<dbReference type="Proteomes" id="UP000016930">
    <property type="component" value="Unassembled WGS sequence"/>
</dbReference>
<keyword evidence="1" id="KW-0472">Membrane</keyword>
<evidence type="ECO:0000313" key="2">
    <source>
        <dbReference type="EMBL" id="EMD33874.1"/>
    </source>
</evidence>
<evidence type="ECO:0008006" key="4">
    <source>
        <dbReference type="Google" id="ProtNLM"/>
    </source>
</evidence>
<keyword evidence="1" id="KW-1133">Transmembrane helix</keyword>
<reference evidence="2 3" key="1">
    <citation type="journal article" date="2012" name="Proc. Natl. Acad. Sci. U.S.A.">
        <title>Comparative genomics of Ceriporiopsis subvermispora and Phanerochaete chrysosporium provide insight into selective ligninolysis.</title>
        <authorList>
            <person name="Fernandez-Fueyo E."/>
            <person name="Ruiz-Duenas F.J."/>
            <person name="Ferreira P."/>
            <person name="Floudas D."/>
            <person name="Hibbett D.S."/>
            <person name="Canessa P."/>
            <person name="Larrondo L.F."/>
            <person name="James T.Y."/>
            <person name="Seelenfreund D."/>
            <person name="Lobos S."/>
            <person name="Polanco R."/>
            <person name="Tello M."/>
            <person name="Honda Y."/>
            <person name="Watanabe T."/>
            <person name="Watanabe T."/>
            <person name="Ryu J.S."/>
            <person name="Kubicek C.P."/>
            <person name="Schmoll M."/>
            <person name="Gaskell J."/>
            <person name="Hammel K.E."/>
            <person name="St John F.J."/>
            <person name="Vanden Wymelenberg A."/>
            <person name="Sabat G."/>
            <person name="Splinter BonDurant S."/>
            <person name="Syed K."/>
            <person name="Yadav J.S."/>
            <person name="Doddapaneni H."/>
            <person name="Subramanian V."/>
            <person name="Lavin J.L."/>
            <person name="Oguiza J.A."/>
            <person name="Perez G."/>
            <person name="Pisabarro A.G."/>
            <person name="Ramirez L."/>
            <person name="Santoyo F."/>
            <person name="Master E."/>
            <person name="Coutinho P.M."/>
            <person name="Henrissat B."/>
            <person name="Lombard V."/>
            <person name="Magnuson J.K."/>
            <person name="Kuees U."/>
            <person name="Hori C."/>
            <person name="Igarashi K."/>
            <person name="Samejima M."/>
            <person name="Held B.W."/>
            <person name="Barry K.W."/>
            <person name="LaButti K.M."/>
            <person name="Lapidus A."/>
            <person name="Lindquist E.A."/>
            <person name="Lucas S.M."/>
            <person name="Riley R."/>
            <person name="Salamov A.A."/>
            <person name="Hoffmeister D."/>
            <person name="Schwenk D."/>
            <person name="Hadar Y."/>
            <person name="Yarden O."/>
            <person name="de Vries R.P."/>
            <person name="Wiebenga A."/>
            <person name="Stenlid J."/>
            <person name="Eastwood D."/>
            <person name="Grigoriev I.V."/>
            <person name="Berka R.M."/>
            <person name="Blanchette R.A."/>
            <person name="Kersten P."/>
            <person name="Martinez A.T."/>
            <person name="Vicuna R."/>
            <person name="Cullen D."/>
        </authorList>
    </citation>
    <scope>NUCLEOTIDE SEQUENCE [LARGE SCALE GENOMIC DNA]</scope>
    <source>
        <strain evidence="2 3">B</strain>
    </source>
</reference>
<dbReference type="InterPro" id="IPR051380">
    <property type="entry name" value="pH-response_reg_palI/RIM9"/>
</dbReference>